<dbReference type="Proteomes" id="UP000198688">
    <property type="component" value="Chromosome I"/>
</dbReference>
<dbReference type="InterPro" id="IPR039261">
    <property type="entry name" value="FNR_nucleotide-bd"/>
</dbReference>
<dbReference type="InterPro" id="IPR001433">
    <property type="entry name" value="OxRdtase_FAD/NAD-bd"/>
</dbReference>
<keyword evidence="5" id="KW-0001">2Fe-2S</keyword>
<keyword evidence="7" id="KW-0274">FAD</keyword>
<evidence type="ECO:0000256" key="1">
    <source>
        <dbReference type="ARBA" id="ARBA00001974"/>
    </source>
</evidence>
<proteinExistence type="predicted"/>
<dbReference type="PANTHER" id="PTHR47354:SF8">
    <property type="entry name" value="1,2-PHENYLACETYL-COA EPOXIDASE, SUBUNIT E"/>
    <property type="match status" value="1"/>
</dbReference>
<evidence type="ECO:0000256" key="11">
    <source>
        <dbReference type="ARBA" id="ARBA00023014"/>
    </source>
</evidence>
<dbReference type="Pfam" id="PF00175">
    <property type="entry name" value="NAD_binding_1"/>
    <property type="match status" value="1"/>
</dbReference>
<keyword evidence="4 13" id="KW-0812">Transmembrane</keyword>
<keyword evidence="11" id="KW-0411">Iron-sulfur</keyword>
<dbReference type="OrthoDB" id="9801223at2"/>
<dbReference type="InterPro" id="IPR013130">
    <property type="entry name" value="Fe3_Rdtase_TM_dom"/>
</dbReference>
<feature type="domain" description="FAD-binding FR-type" evidence="14">
    <location>
        <begin position="235"/>
        <end position="335"/>
    </location>
</feature>
<evidence type="ECO:0000313" key="15">
    <source>
        <dbReference type="EMBL" id="SDT53707.1"/>
    </source>
</evidence>
<evidence type="ECO:0000256" key="10">
    <source>
        <dbReference type="ARBA" id="ARBA00023004"/>
    </source>
</evidence>
<evidence type="ECO:0000256" key="9">
    <source>
        <dbReference type="ARBA" id="ARBA00023002"/>
    </source>
</evidence>
<feature type="transmembrane region" description="Helical" evidence="13">
    <location>
        <begin position="26"/>
        <end position="48"/>
    </location>
</feature>
<dbReference type="GO" id="GO:0050660">
    <property type="term" value="F:flavin adenine dinucleotide binding"/>
    <property type="evidence" value="ECO:0007669"/>
    <property type="project" value="TreeGrafter"/>
</dbReference>
<evidence type="ECO:0000313" key="16">
    <source>
        <dbReference type="Proteomes" id="UP000198688"/>
    </source>
</evidence>
<keyword evidence="8 13" id="KW-1133">Transmembrane helix</keyword>
<dbReference type="EMBL" id="LT629758">
    <property type="protein sequence ID" value="SDT53707.1"/>
    <property type="molecule type" value="Genomic_DNA"/>
</dbReference>
<keyword evidence="6" id="KW-0479">Metal-binding</keyword>
<protein>
    <submittedName>
        <fullName evidence="15">Predicted ferric reductase</fullName>
    </submittedName>
</protein>
<feature type="transmembrane region" description="Helical" evidence="13">
    <location>
        <begin position="210"/>
        <end position="230"/>
    </location>
</feature>
<dbReference type="InterPro" id="IPR017938">
    <property type="entry name" value="Riboflavin_synthase-like_b-brl"/>
</dbReference>
<comment type="cofactor">
    <cofactor evidence="1">
        <name>FAD</name>
        <dbReference type="ChEBI" id="CHEBI:57692"/>
    </cofactor>
</comment>
<dbReference type="PANTHER" id="PTHR47354">
    <property type="entry name" value="NADH OXIDOREDUCTASE HCR"/>
    <property type="match status" value="1"/>
</dbReference>
<comment type="subcellular location">
    <subcellularLocation>
        <location evidence="2">Membrane</location>
        <topology evidence="2">Multi-pass membrane protein</topology>
    </subcellularLocation>
</comment>
<reference evidence="15 16" key="1">
    <citation type="submission" date="2016-10" db="EMBL/GenBank/DDBJ databases">
        <authorList>
            <person name="de Groot N.N."/>
        </authorList>
    </citation>
    <scope>NUCLEOTIDE SEQUENCE [LARGE SCALE GENOMIC DNA]</scope>
    <source>
        <strain evidence="15 16">DSM 43941</strain>
    </source>
</reference>
<dbReference type="RefSeq" id="WP_092546326.1">
    <property type="nucleotide sequence ID" value="NZ_BOMJ01000047.1"/>
</dbReference>
<dbReference type="GO" id="GO:0016020">
    <property type="term" value="C:membrane"/>
    <property type="evidence" value="ECO:0007669"/>
    <property type="project" value="UniProtKB-SubCell"/>
</dbReference>
<keyword evidence="9" id="KW-0560">Oxidoreductase</keyword>
<dbReference type="AlphaFoldDB" id="A0A1H2B6J2"/>
<gene>
    <name evidence="15" type="ORF">SAMN04489716_4372</name>
</gene>
<dbReference type="Pfam" id="PF01794">
    <property type="entry name" value="Ferric_reduct"/>
    <property type="match status" value="1"/>
</dbReference>
<name>A0A1H2B6J2_9ACTN</name>
<dbReference type="STRING" id="113562.SAMN04489716_4372"/>
<keyword evidence="10" id="KW-0408">Iron</keyword>
<keyword evidence="3" id="KW-0285">Flavoprotein</keyword>
<dbReference type="Gene3D" id="2.40.30.10">
    <property type="entry name" value="Translation factors"/>
    <property type="match status" value="1"/>
</dbReference>
<accession>A0A1H2B6J2</accession>
<dbReference type="SUPFAM" id="SSF52343">
    <property type="entry name" value="Ferredoxin reductase-like, C-terminal NADP-linked domain"/>
    <property type="match status" value="1"/>
</dbReference>
<dbReference type="GO" id="GO:0016491">
    <property type="term" value="F:oxidoreductase activity"/>
    <property type="evidence" value="ECO:0007669"/>
    <property type="project" value="UniProtKB-KW"/>
</dbReference>
<dbReference type="InterPro" id="IPR050415">
    <property type="entry name" value="MRET"/>
</dbReference>
<evidence type="ECO:0000256" key="12">
    <source>
        <dbReference type="ARBA" id="ARBA00023136"/>
    </source>
</evidence>
<evidence type="ECO:0000256" key="7">
    <source>
        <dbReference type="ARBA" id="ARBA00022827"/>
    </source>
</evidence>
<evidence type="ECO:0000256" key="8">
    <source>
        <dbReference type="ARBA" id="ARBA00022989"/>
    </source>
</evidence>
<evidence type="ECO:0000256" key="13">
    <source>
        <dbReference type="SAM" id="Phobius"/>
    </source>
</evidence>
<evidence type="ECO:0000256" key="3">
    <source>
        <dbReference type="ARBA" id="ARBA00022630"/>
    </source>
</evidence>
<feature type="transmembrane region" description="Helical" evidence="13">
    <location>
        <begin position="180"/>
        <end position="198"/>
    </location>
</feature>
<evidence type="ECO:0000256" key="2">
    <source>
        <dbReference type="ARBA" id="ARBA00004141"/>
    </source>
</evidence>
<dbReference type="GO" id="GO:0051537">
    <property type="term" value="F:2 iron, 2 sulfur cluster binding"/>
    <property type="evidence" value="ECO:0007669"/>
    <property type="project" value="UniProtKB-KW"/>
</dbReference>
<dbReference type="CDD" id="cd06198">
    <property type="entry name" value="FNR_like_3"/>
    <property type="match status" value="1"/>
</dbReference>
<evidence type="ECO:0000256" key="5">
    <source>
        <dbReference type="ARBA" id="ARBA00022714"/>
    </source>
</evidence>
<keyword evidence="12 13" id="KW-0472">Membrane</keyword>
<dbReference type="Gene3D" id="3.40.50.80">
    <property type="entry name" value="Nucleotide-binding domain of ferredoxin-NADP reductase (FNR) module"/>
    <property type="match status" value="1"/>
</dbReference>
<feature type="transmembrane region" description="Helical" evidence="13">
    <location>
        <begin position="68"/>
        <end position="85"/>
    </location>
</feature>
<sequence length="470" mass="50747">MTSVTGRVRLTGAAGTNLRRPAPRRWWADLAGSAALLSVVAVVALWLHNGGLRGFAAPGGPATSIGRLTGLVASDLLLLQVLLMARIPWVERSYGQDALARRHRLVGFLSFWLMIGHIGLITVGYAQSGGGGVLAVAGDLVVTYPGMVLAAAGTVLLILVVVLSVRLARRRQRYETWHLVHLYAYLGVGLALPHQLWTGADFIASAPGRIYWWGLYGAALGAVLVFRVGLPVFRSAYHRLRVDAVVPEAPGVVSVYLSGHHLDRLPARAGQFFLWRFLDGPGWTRAHPYTLSSAPSGDLLRITVKDLGDGSSRAATLRPGTRVLVEGPYGALTADRHIAGRKVLMVAAGVGITTMRALLDDLAESGTPITLLYRIRRLGDAVFRAELDDAARRTGVRVVYLEGARCRPDSWLPAMFAQVSDLAGLRWLVPDVAGHEVFLCGPPDWMAGVRATLREAGVDTDHIHAEEFAW</sequence>
<feature type="transmembrane region" description="Helical" evidence="13">
    <location>
        <begin position="146"/>
        <end position="168"/>
    </location>
</feature>
<evidence type="ECO:0000256" key="6">
    <source>
        <dbReference type="ARBA" id="ARBA00022723"/>
    </source>
</evidence>
<dbReference type="InterPro" id="IPR017927">
    <property type="entry name" value="FAD-bd_FR_type"/>
</dbReference>
<feature type="transmembrane region" description="Helical" evidence="13">
    <location>
        <begin position="105"/>
        <end position="126"/>
    </location>
</feature>
<dbReference type="PROSITE" id="PS51384">
    <property type="entry name" value="FAD_FR"/>
    <property type="match status" value="1"/>
</dbReference>
<keyword evidence="16" id="KW-1185">Reference proteome</keyword>
<evidence type="ECO:0000256" key="4">
    <source>
        <dbReference type="ARBA" id="ARBA00022692"/>
    </source>
</evidence>
<dbReference type="GO" id="GO:0046872">
    <property type="term" value="F:metal ion binding"/>
    <property type="evidence" value="ECO:0007669"/>
    <property type="project" value="UniProtKB-KW"/>
</dbReference>
<dbReference type="SUPFAM" id="SSF63380">
    <property type="entry name" value="Riboflavin synthase domain-like"/>
    <property type="match status" value="1"/>
</dbReference>
<evidence type="ECO:0000259" key="14">
    <source>
        <dbReference type="PROSITE" id="PS51384"/>
    </source>
</evidence>
<organism evidence="15 16">
    <name type="scientific">Actinoplanes derwentensis</name>
    <dbReference type="NCBI Taxonomy" id="113562"/>
    <lineage>
        <taxon>Bacteria</taxon>
        <taxon>Bacillati</taxon>
        <taxon>Actinomycetota</taxon>
        <taxon>Actinomycetes</taxon>
        <taxon>Micromonosporales</taxon>
        <taxon>Micromonosporaceae</taxon>
        <taxon>Actinoplanes</taxon>
    </lineage>
</organism>